<dbReference type="PROSITE" id="PS50082">
    <property type="entry name" value="WD_REPEATS_2"/>
    <property type="match status" value="8"/>
</dbReference>
<protein>
    <submittedName>
        <fullName evidence="6">WD40 repeat-like protein</fullName>
    </submittedName>
</protein>
<sequence length="1255" mass="139643">MTINKRQGAHPSQAANATARAYLKEHEQHQSTSSTQDSTSHPGLGSPPVPLVPFENITLLEHFLHKFRLQRLKEAKLSVFISPMAKANLQALDEDLFSLKEKVQEFLASERQVMLILGDSGAGKSTFNRYLERQLWNAYQNSDPIPLLINLPAIDRPDKDLIGEHLRNNHFSEEQIQEMRQYRRFVLICDGYDEGQLTSNLHTSNLFNRPGQWNVKMVISCRTQYLGQDYRSRFIPDGVSHYSSLSLDLFQEAVITPFSKDQIEDYVEQYVPLEPRSWTTKDYMDKLTTIPNLMDLVKNPFLLLLSLEALPKVTESQQDLSAIKITRVQLYDTFVRHWLDVNSRRLQRNVLTREERGTLDQLLEAGFISMGVDYATRLALAIFEHQDGNPVVEYVHMKDKKTWRAEFLGPDPETRMLRESSPLTRNGSQFRFLHRSMLEYFLACAVFDPSSHHIDNEFSPQPGPDPTPAQLPVTDGPLFKRNLITEPSVIRFLSERVNQHTDFEKQLLAVIEQSKTDATAGTAAANSITILVRAGFHFNSADLRGIQIPGADLSDGQFDSAQFQGADLTGVNFARSWLRQVDFGDTQMDCVRFGELPYLKEHAAVIAVAFSPDGQLFAFALRDGRLITYDTTTWAQVHQHKEKSVVLSIAFSPNNRHLALGSESKTCCLWDNVSNETLLVMEGHTNLVRSVAFSPCGQQIASASDDCTIRLWNSATGACLFILDHLGAAVFSVAYSVDGQRLVSGSRGGTIRVWEPKKGTPVDRWVVPCVGSSCVALSADGGQLAFSTGWGSSKIQLMDTITGELGLILDDDGNEVTDIAFCPFGELIISSGKDRTVRLWDCSNGQLISRLSGHRNWITTCTFSLDGLKIASGDWGGIVRLWEVNANRSNSNRQDLAAKTRTVAYSHDGQSIISHRIDGTIQCWDSSTGASRSIPSSSTFDVRSVAISPNGRWFASGYEDGDIELWNIRTNVIERVLSGSILSAVTEMSFSRCGRWLVSCHGVWATRLWDLDNTNDQGKVVGERLNLNCSSGYVVFSPVGDQFAVGLPRSPCRLQLFDPRATDLSRPLREICLSDTLCSMDYSPDGQRIVLGTEVSSVLIWDLHSDEPDVILKGHTDEVYSVVYSPCGKWILSGSKDKTARLWSGDVDRWSCVAVVRGCPEPVTSVAWSPVVPLEFVTGSNDGSIRVWRILSAEAGAVSVHMRWGSRIGRLCVADLTFKGAVGLSPIYRKLLVQRGAIGDPLLPKSDEAEEGNVE</sequence>
<keyword evidence="1 3" id="KW-0853">WD repeat</keyword>
<keyword evidence="2" id="KW-0677">Repeat</keyword>
<dbReference type="InterPro" id="IPR027417">
    <property type="entry name" value="P-loop_NTPase"/>
</dbReference>
<dbReference type="Gene3D" id="3.40.50.300">
    <property type="entry name" value="P-loop containing nucleotide triphosphate hydrolases"/>
    <property type="match status" value="1"/>
</dbReference>
<dbReference type="Gene3D" id="2.160.20.80">
    <property type="entry name" value="E3 ubiquitin-protein ligase SopA"/>
    <property type="match status" value="1"/>
</dbReference>
<dbReference type="SUPFAM" id="SSF52540">
    <property type="entry name" value="P-loop containing nucleoside triphosphate hydrolases"/>
    <property type="match status" value="1"/>
</dbReference>
<evidence type="ECO:0000256" key="4">
    <source>
        <dbReference type="SAM" id="MobiDB-lite"/>
    </source>
</evidence>
<dbReference type="InterPro" id="IPR001680">
    <property type="entry name" value="WD40_rpt"/>
</dbReference>
<dbReference type="InterPro" id="IPR025662">
    <property type="entry name" value="Sigma_54_int_dom_ATP-bd_1"/>
</dbReference>
<feature type="repeat" description="WD" evidence="3">
    <location>
        <begin position="851"/>
        <end position="892"/>
    </location>
</feature>
<dbReference type="InterPro" id="IPR036322">
    <property type="entry name" value="WD40_repeat_dom_sf"/>
</dbReference>
<dbReference type="Pfam" id="PF00805">
    <property type="entry name" value="Pentapeptide"/>
    <property type="match status" value="1"/>
</dbReference>
<dbReference type="SUPFAM" id="SSF50978">
    <property type="entry name" value="WD40 repeat-like"/>
    <property type="match status" value="2"/>
</dbReference>
<evidence type="ECO:0000259" key="5">
    <source>
        <dbReference type="Pfam" id="PF05729"/>
    </source>
</evidence>
<evidence type="ECO:0000313" key="6">
    <source>
        <dbReference type="EMBL" id="OAQ32677.1"/>
    </source>
</evidence>
<feature type="repeat" description="WD" evidence="3">
    <location>
        <begin position="809"/>
        <end position="850"/>
    </location>
</feature>
<dbReference type="PROSITE" id="PS50294">
    <property type="entry name" value="WD_REPEATS_REGION"/>
    <property type="match status" value="7"/>
</dbReference>
<evidence type="ECO:0000256" key="1">
    <source>
        <dbReference type="ARBA" id="ARBA00022574"/>
    </source>
</evidence>
<dbReference type="Gene3D" id="2.130.10.10">
    <property type="entry name" value="YVTN repeat-like/Quinoprotein amine dehydrogenase"/>
    <property type="match status" value="5"/>
</dbReference>
<accession>A0A197K4V1</accession>
<evidence type="ECO:0000256" key="3">
    <source>
        <dbReference type="PROSITE-ProRule" id="PRU00221"/>
    </source>
</evidence>
<dbReference type="InterPro" id="IPR007111">
    <property type="entry name" value="NACHT_NTPase"/>
</dbReference>
<feature type="domain" description="NACHT" evidence="5">
    <location>
        <begin position="113"/>
        <end position="272"/>
    </location>
</feature>
<name>A0A197K4V1_9FUNG</name>
<dbReference type="STRING" id="1314771.A0A197K4V1"/>
<feature type="repeat" description="WD" evidence="3">
    <location>
        <begin position="681"/>
        <end position="722"/>
    </location>
</feature>
<proteinExistence type="predicted"/>
<reference evidence="6 7" key="1">
    <citation type="submission" date="2016-05" db="EMBL/GenBank/DDBJ databases">
        <title>Genome sequencing reveals origins of a unique bacterial endosymbiosis in the earliest lineages of terrestrial Fungi.</title>
        <authorList>
            <consortium name="DOE Joint Genome Institute"/>
            <person name="Uehling J."/>
            <person name="Gryganskyi A."/>
            <person name="Hameed K."/>
            <person name="Tschaplinski T."/>
            <person name="Misztal P."/>
            <person name="Wu S."/>
            <person name="Desiro A."/>
            <person name="Vande Pol N."/>
            <person name="Du Z.-Y."/>
            <person name="Zienkiewicz A."/>
            <person name="Zienkiewicz K."/>
            <person name="Morin E."/>
            <person name="Tisserant E."/>
            <person name="Splivallo R."/>
            <person name="Hainaut M."/>
            <person name="Henrissat B."/>
            <person name="Ohm R."/>
            <person name="Kuo A."/>
            <person name="Yan J."/>
            <person name="Lipzen A."/>
            <person name="Nolan M."/>
            <person name="Labutti K."/>
            <person name="Barry K."/>
            <person name="Goldstein A."/>
            <person name="Labbe J."/>
            <person name="Schadt C."/>
            <person name="Tuskan G."/>
            <person name="Grigoriev I."/>
            <person name="Martin F."/>
            <person name="Vilgalys R."/>
            <person name="Bonito G."/>
        </authorList>
    </citation>
    <scope>NUCLEOTIDE SEQUENCE [LARGE SCALE GENOMIC DNA]</scope>
    <source>
        <strain evidence="6 7">AG-77</strain>
    </source>
</reference>
<dbReference type="Pfam" id="PF00400">
    <property type="entry name" value="WD40"/>
    <property type="match status" value="9"/>
</dbReference>
<keyword evidence="7" id="KW-1185">Reference proteome</keyword>
<dbReference type="EMBL" id="KV442024">
    <property type="protein sequence ID" value="OAQ32677.1"/>
    <property type="molecule type" value="Genomic_DNA"/>
</dbReference>
<feature type="repeat" description="WD" evidence="3">
    <location>
        <begin position="723"/>
        <end position="764"/>
    </location>
</feature>
<dbReference type="PRINTS" id="PR00320">
    <property type="entry name" value="GPROTEINBRPT"/>
</dbReference>
<dbReference type="PANTHER" id="PTHR19879:SF9">
    <property type="entry name" value="TRANSCRIPTION INITIATION FACTOR TFIID SUBUNIT 5"/>
    <property type="match status" value="1"/>
</dbReference>
<dbReference type="InterPro" id="IPR001646">
    <property type="entry name" value="5peptide_repeat"/>
</dbReference>
<dbReference type="OrthoDB" id="538223at2759"/>
<dbReference type="InterPro" id="IPR015943">
    <property type="entry name" value="WD40/YVTN_repeat-like_dom_sf"/>
</dbReference>
<dbReference type="Pfam" id="PF05729">
    <property type="entry name" value="NACHT"/>
    <property type="match status" value="1"/>
</dbReference>
<evidence type="ECO:0000313" key="7">
    <source>
        <dbReference type="Proteomes" id="UP000078512"/>
    </source>
</evidence>
<dbReference type="CDD" id="cd00200">
    <property type="entry name" value="WD40"/>
    <property type="match status" value="2"/>
</dbReference>
<feature type="region of interest" description="Disordered" evidence="4">
    <location>
        <begin position="1"/>
        <end position="47"/>
    </location>
</feature>
<evidence type="ECO:0000256" key="2">
    <source>
        <dbReference type="ARBA" id="ARBA00022737"/>
    </source>
</evidence>
<dbReference type="PROSITE" id="PS00675">
    <property type="entry name" value="SIGMA54_INTERACT_1"/>
    <property type="match status" value="1"/>
</dbReference>
<feature type="compositionally biased region" description="Low complexity" evidence="4">
    <location>
        <begin position="30"/>
        <end position="44"/>
    </location>
</feature>
<gene>
    <name evidence="6" type="ORF">K457DRAFT_290531</name>
</gene>
<feature type="repeat" description="WD" evidence="3">
    <location>
        <begin position="942"/>
        <end position="976"/>
    </location>
</feature>
<dbReference type="InterPro" id="IPR020472">
    <property type="entry name" value="WD40_PAC1"/>
</dbReference>
<feature type="repeat" description="WD" evidence="3">
    <location>
        <begin position="639"/>
        <end position="680"/>
    </location>
</feature>
<dbReference type="AlphaFoldDB" id="A0A197K4V1"/>
<organism evidence="6 7">
    <name type="scientific">Linnemannia elongata AG-77</name>
    <dbReference type="NCBI Taxonomy" id="1314771"/>
    <lineage>
        <taxon>Eukaryota</taxon>
        <taxon>Fungi</taxon>
        <taxon>Fungi incertae sedis</taxon>
        <taxon>Mucoromycota</taxon>
        <taxon>Mortierellomycotina</taxon>
        <taxon>Mortierellomycetes</taxon>
        <taxon>Mortierellales</taxon>
        <taxon>Mortierellaceae</taxon>
        <taxon>Linnemannia</taxon>
    </lineage>
</organism>
<dbReference type="PANTHER" id="PTHR19879">
    <property type="entry name" value="TRANSCRIPTION INITIATION FACTOR TFIID"/>
    <property type="match status" value="1"/>
</dbReference>
<feature type="repeat" description="WD" evidence="3">
    <location>
        <begin position="1112"/>
        <end position="1144"/>
    </location>
</feature>
<dbReference type="Proteomes" id="UP000078512">
    <property type="component" value="Unassembled WGS sequence"/>
</dbReference>
<dbReference type="SUPFAM" id="SSF141571">
    <property type="entry name" value="Pentapeptide repeat-like"/>
    <property type="match status" value="1"/>
</dbReference>
<dbReference type="SMART" id="SM00320">
    <property type="entry name" value="WD40"/>
    <property type="match status" value="12"/>
</dbReference>
<feature type="repeat" description="WD" evidence="3">
    <location>
        <begin position="1156"/>
        <end position="1198"/>
    </location>
</feature>